<evidence type="ECO:0000256" key="1">
    <source>
        <dbReference type="SAM" id="SignalP"/>
    </source>
</evidence>
<dbReference type="AlphaFoldDB" id="A0A8K0C9P2"/>
<evidence type="ECO:0000313" key="2">
    <source>
        <dbReference type="EMBL" id="KAF2883223.1"/>
    </source>
</evidence>
<sequence length="66" mass="6631">MFKLFVFAAILAFAFAAPAPEPKPQILISSAVPVASVYSAGLTVPAATYTATGVVSPVIAPGVVLI</sequence>
<gene>
    <name evidence="2" type="ORF">ILUMI_22950</name>
</gene>
<evidence type="ECO:0008006" key="4">
    <source>
        <dbReference type="Google" id="ProtNLM"/>
    </source>
</evidence>
<name>A0A8K0C9P2_IGNLU</name>
<proteinExistence type="predicted"/>
<dbReference type="EMBL" id="VTPC01090542">
    <property type="protein sequence ID" value="KAF2883223.1"/>
    <property type="molecule type" value="Genomic_DNA"/>
</dbReference>
<organism evidence="2 3">
    <name type="scientific">Ignelater luminosus</name>
    <name type="common">Cucubano</name>
    <name type="synonym">Pyrophorus luminosus</name>
    <dbReference type="NCBI Taxonomy" id="2038154"/>
    <lineage>
        <taxon>Eukaryota</taxon>
        <taxon>Metazoa</taxon>
        <taxon>Ecdysozoa</taxon>
        <taxon>Arthropoda</taxon>
        <taxon>Hexapoda</taxon>
        <taxon>Insecta</taxon>
        <taxon>Pterygota</taxon>
        <taxon>Neoptera</taxon>
        <taxon>Endopterygota</taxon>
        <taxon>Coleoptera</taxon>
        <taxon>Polyphaga</taxon>
        <taxon>Elateriformia</taxon>
        <taxon>Elateroidea</taxon>
        <taxon>Elateridae</taxon>
        <taxon>Agrypninae</taxon>
        <taxon>Pyrophorini</taxon>
        <taxon>Ignelater</taxon>
    </lineage>
</organism>
<dbReference type="Proteomes" id="UP000801492">
    <property type="component" value="Unassembled WGS sequence"/>
</dbReference>
<feature type="chain" id="PRO_5035457225" description="Neuropeptide-like 3" evidence="1">
    <location>
        <begin position="17"/>
        <end position="66"/>
    </location>
</feature>
<accession>A0A8K0C9P2</accession>
<protein>
    <recommendedName>
        <fullName evidence="4">Neuropeptide-like 3</fullName>
    </recommendedName>
</protein>
<keyword evidence="1" id="KW-0732">Signal</keyword>
<comment type="caution">
    <text evidence="2">The sequence shown here is derived from an EMBL/GenBank/DDBJ whole genome shotgun (WGS) entry which is preliminary data.</text>
</comment>
<evidence type="ECO:0000313" key="3">
    <source>
        <dbReference type="Proteomes" id="UP000801492"/>
    </source>
</evidence>
<keyword evidence="3" id="KW-1185">Reference proteome</keyword>
<feature type="signal peptide" evidence="1">
    <location>
        <begin position="1"/>
        <end position="16"/>
    </location>
</feature>
<reference evidence="2" key="1">
    <citation type="submission" date="2019-08" db="EMBL/GenBank/DDBJ databases">
        <title>The genome of the North American firefly Photinus pyralis.</title>
        <authorList>
            <consortium name="Photinus pyralis genome working group"/>
            <person name="Fallon T.R."/>
            <person name="Sander Lower S.E."/>
            <person name="Weng J.-K."/>
        </authorList>
    </citation>
    <scope>NUCLEOTIDE SEQUENCE</scope>
    <source>
        <strain evidence="2">TRF0915ILg1</strain>
        <tissue evidence="2">Whole body</tissue>
    </source>
</reference>